<dbReference type="EnsemblPlants" id="PNT72149">
    <property type="protein sequence ID" value="PNT72149"/>
    <property type="gene ID" value="BRADI_2g40432v3"/>
</dbReference>
<gene>
    <name evidence="1" type="ORF">BRADI_2g40432v3</name>
</gene>
<reference evidence="1" key="2">
    <citation type="submission" date="2017-06" db="EMBL/GenBank/DDBJ databases">
        <title>WGS assembly of Brachypodium distachyon.</title>
        <authorList>
            <consortium name="The International Brachypodium Initiative"/>
            <person name="Lucas S."/>
            <person name="Harmon-Smith M."/>
            <person name="Lail K."/>
            <person name="Tice H."/>
            <person name="Grimwood J."/>
            <person name="Bruce D."/>
            <person name="Barry K."/>
            <person name="Shu S."/>
            <person name="Lindquist E."/>
            <person name="Wang M."/>
            <person name="Pitluck S."/>
            <person name="Vogel J.P."/>
            <person name="Garvin D.F."/>
            <person name="Mockler T.C."/>
            <person name="Schmutz J."/>
            <person name="Rokhsar D."/>
            <person name="Bevan M.W."/>
        </authorList>
    </citation>
    <scope>NUCLEOTIDE SEQUENCE</scope>
    <source>
        <strain evidence="1">Bd21</strain>
    </source>
</reference>
<reference evidence="2" key="3">
    <citation type="submission" date="2018-08" db="UniProtKB">
        <authorList>
            <consortium name="EnsemblPlants"/>
        </authorList>
    </citation>
    <scope>IDENTIFICATION</scope>
    <source>
        <strain evidence="2">cv. Bd21</strain>
    </source>
</reference>
<dbReference type="FunCoup" id="A0A2K2DD05">
    <property type="interactions" value="307"/>
</dbReference>
<protein>
    <recommendedName>
        <fullName evidence="4">Reverse transcriptase zinc-binding domain-containing protein</fullName>
    </recommendedName>
</protein>
<sequence>MKRRHWHVGDGEEHCVLCPTHQLEDWKHFFFFGCNFIARIWKFLQVDWDDGPSVDVIVCRAASSFGNPFFLEVVLVACWHISKLQNGLIFNHVRPTFGVWSAAFTRDMSLLVYRIRSVHVNSLLSWLDSTLYSR</sequence>
<dbReference type="Proteomes" id="UP000008810">
    <property type="component" value="Chromosome 2"/>
</dbReference>
<dbReference type="Gramene" id="PNT72149">
    <property type="protein sequence ID" value="PNT72149"/>
    <property type="gene ID" value="BRADI_2g40432v3"/>
</dbReference>
<evidence type="ECO:0000313" key="1">
    <source>
        <dbReference type="EMBL" id="PNT72149.1"/>
    </source>
</evidence>
<keyword evidence="3" id="KW-1185">Reference proteome</keyword>
<dbReference type="OrthoDB" id="684052at2759"/>
<dbReference type="AlphaFoldDB" id="A0A2K2DD05"/>
<reference evidence="1 2" key="1">
    <citation type="journal article" date="2010" name="Nature">
        <title>Genome sequencing and analysis of the model grass Brachypodium distachyon.</title>
        <authorList>
            <consortium name="International Brachypodium Initiative"/>
        </authorList>
    </citation>
    <scope>NUCLEOTIDE SEQUENCE [LARGE SCALE GENOMIC DNA]</scope>
    <source>
        <strain evidence="1 2">Bd21</strain>
    </source>
</reference>
<accession>A0A2K2DD05</accession>
<evidence type="ECO:0000313" key="2">
    <source>
        <dbReference type="EnsemblPlants" id="PNT72149"/>
    </source>
</evidence>
<dbReference type="InParanoid" id="A0A2K2DD05"/>
<proteinExistence type="predicted"/>
<dbReference type="EMBL" id="CM000881">
    <property type="protein sequence ID" value="PNT72149.1"/>
    <property type="molecule type" value="Genomic_DNA"/>
</dbReference>
<evidence type="ECO:0008006" key="4">
    <source>
        <dbReference type="Google" id="ProtNLM"/>
    </source>
</evidence>
<evidence type="ECO:0000313" key="3">
    <source>
        <dbReference type="Proteomes" id="UP000008810"/>
    </source>
</evidence>
<organism evidence="1">
    <name type="scientific">Brachypodium distachyon</name>
    <name type="common">Purple false brome</name>
    <name type="synonym">Trachynia distachya</name>
    <dbReference type="NCBI Taxonomy" id="15368"/>
    <lineage>
        <taxon>Eukaryota</taxon>
        <taxon>Viridiplantae</taxon>
        <taxon>Streptophyta</taxon>
        <taxon>Embryophyta</taxon>
        <taxon>Tracheophyta</taxon>
        <taxon>Spermatophyta</taxon>
        <taxon>Magnoliopsida</taxon>
        <taxon>Liliopsida</taxon>
        <taxon>Poales</taxon>
        <taxon>Poaceae</taxon>
        <taxon>BOP clade</taxon>
        <taxon>Pooideae</taxon>
        <taxon>Stipodae</taxon>
        <taxon>Brachypodieae</taxon>
        <taxon>Brachypodium</taxon>
    </lineage>
</organism>
<name>A0A2K2DD05_BRADI</name>